<sequence>MRTPLIFVSIAIVLSVISIPTAFANQLTVPSSVNTTPSATLPQPQPNTLRNQNAINGSHTQNATVQAQMRTPTTLHRRCTGDAAKAKPPVPNNPTHLRNVIWRNMRAMCT</sequence>
<dbReference type="EMBL" id="AP018204">
    <property type="protein sequence ID" value="BAY59406.1"/>
    <property type="molecule type" value="Genomic_DNA"/>
</dbReference>
<evidence type="ECO:0000256" key="1">
    <source>
        <dbReference type="SAM" id="SignalP"/>
    </source>
</evidence>
<gene>
    <name evidence="2" type="ORF">NIES2135_62830</name>
</gene>
<feature type="signal peptide" evidence="1">
    <location>
        <begin position="1"/>
        <end position="24"/>
    </location>
</feature>
<feature type="chain" id="PRO_5011115730" evidence="1">
    <location>
        <begin position="25"/>
        <end position="110"/>
    </location>
</feature>
<dbReference type="Proteomes" id="UP000217895">
    <property type="component" value="Plasmid Plasmid1 dna"/>
</dbReference>
<keyword evidence="3" id="KW-1185">Reference proteome</keyword>
<accession>A0A1Z4JRS1</accession>
<dbReference type="AlphaFoldDB" id="A0A1Z4JRS1"/>
<reference evidence="2 3" key="1">
    <citation type="submission" date="2017-06" db="EMBL/GenBank/DDBJ databases">
        <title>Genome sequencing of cyanobaciteial culture collection at National Institute for Environmental Studies (NIES).</title>
        <authorList>
            <person name="Hirose Y."/>
            <person name="Shimura Y."/>
            <person name="Fujisawa T."/>
            <person name="Nakamura Y."/>
            <person name="Kawachi M."/>
        </authorList>
    </citation>
    <scope>NUCLEOTIDE SEQUENCE [LARGE SCALE GENOMIC DNA]</scope>
    <source>
        <strain evidence="2 3">NIES-2135</strain>
        <plasmid evidence="3">Plasmid Plasmid1 dna</plasmid>
    </source>
</reference>
<evidence type="ECO:0000313" key="2">
    <source>
        <dbReference type="EMBL" id="BAY59406.1"/>
    </source>
</evidence>
<keyword evidence="2" id="KW-0614">Plasmid</keyword>
<name>A0A1Z4JRS1_LEPBY</name>
<organism evidence="2 3">
    <name type="scientific">Leptolyngbya boryana NIES-2135</name>
    <dbReference type="NCBI Taxonomy" id="1973484"/>
    <lineage>
        <taxon>Bacteria</taxon>
        <taxon>Bacillati</taxon>
        <taxon>Cyanobacteriota</taxon>
        <taxon>Cyanophyceae</taxon>
        <taxon>Leptolyngbyales</taxon>
        <taxon>Leptolyngbyaceae</taxon>
        <taxon>Leptolyngbya group</taxon>
        <taxon>Leptolyngbya</taxon>
    </lineage>
</organism>
<protein>
    <submittedName>
        <fullName evidence="2">Uncharacterized protein</fullName>
    </submittedName>
</protein>
<proteinExistence type="predicted"/>
<keyword evidence="1" id="KW-0732">Signal</keyword>
<geneLocation type="plasmid" evidence="2">
    <name>plasmid1</name>
</geneLocation>
<evidence type="ECO:0000313" key="3">
    <source>
        <dbReference type="Proteomes" id="UP000217895"/>
    </source>
</evidence>